<dbReference type="KEGG" id="ima:PO878_13685"/>
<accession>A0AAE9Y413</accession>
<evidence type="ECO:0000313" key="3">
    <source>
        <dbReference type="EMBL" id="WCO65550.1"/>
    </source>
</evidence>
<dbReference type="Proteomes" id="UP001216390">
    <property type="component" value="Chromosome"/>
</dbReference>
<dbReference type="PANTHER" id="PTHR30212">
    <property type="entry name" value="PROTEIN YIIM"/>
    <property type="match status" value="1"/>
</dbReference>
<dbReference type="AlphaFoldDB" id="A0AAE9Y413"/>
<dbReference type="SUPFAM" id="SSF50800">
    <property type="entry name" value="PK beta-barrel domain-like"/>
    <property type="match status" value="1"/>
</dbReference>
<dbReference type="RefSeq" id="WP_272735076.1">
    <property type="nucleotide sequence ID" value="NZ_CP116942.1"/>
</dbReference>
<dbReference type="GO" id="GO:0030151">
    <property type="term" value="F:molybdenum ion binding"/>
    <property type="evidence" value="ECO:0007669"/>
    <property type="project" value="InterPro"/>
</dbReference>
<organism evidence="3 4">
    <name type="scientific">Iamia majanohamensis</name>
    <dbReference type="NCBI Taxonomy" id="467976"/>
    <lineage>
        <taxon>Bacteria</taxon>
        <taxon>Bacillati</taxon>
        <taxon>Actinomycetota</taxon>
        <taxon>Acidimicrobiia</taxon>
        <taxon>Acidimicrobiales</taxon>
        <taxon>Iamiaceae</taxon>
        <taxon>Iamia</taxon>
    </lineage>
</organism>
<dbReference type="Pfam" id="PF03473">
    <property type="entry name" value="MOSC"/>
    <property type="match status" value="1"/>
</dbReference>
<evidence type="ECO:0000256" key="1">
    <source>
        <dbReference type="SAM" id="MobiDB-lite"/>
    </source>
</evidence>
<dbReference type="InterPro" id="IPR052353">
    <property type="entry name" value="Benzoxazolinone_Detox_Enz"/>
</dbReference>
<proteinExistence type="predicted"/>
<name>A0AAE9Y413_9ACTN</name>
<feature type="domain" description="MOSC" evidence="2">
    <location>
        <begin position="37"/>
        <end position="182"/>
    </location>
</feature>
<reference evidence="3" key="1">
    <citation type="submission" date="2023-01" db="EMBL/GenBank/DDBJ databases">
        <title>The diversity of Class Acidimicrobiia in South China Sea sediment environments and the proposal of Iamia marina sp. nov., a novel species of the genus Iamia.</title>
        <authorList>
            <person name="He Y."/>
            <person name="Tian X."/>
        </authorList>
    </citation>
    <scope>NUCLEOTIDE SEQUENCE</scope>
    <source>
        <strain evidence="3">DSM 19957</strain>
    </source>
</reference>
<evidence type="ECO:0000313" key="4">
    <source>
        <dbReference type="Proteomes" id="UP001216390"/>
    </source>
</evidence>
<dbReference type="GO" id="GO:0030170">
    <property type="term" value="F:pyridoxal phosphate binding"/>
    <property type="evidence" value="ECO:0007669"/>
    <property type="project" value="InterPro"/>
</dbReference>
<protein>
    <recommendedName>
        <fullName evidence="2">MOSC domain-containing protein</fullName>
    </recommendedName>
</protein>
<dbReference type="PROSITE" id="PS51340">
    <property type="entry name" value="MOSC"/>
    <property type="match status" value="1"/>
</dbReference>
<gene>
    <name evidence="3" type="ORF">PO878_13685</name>
</gene>
<keyword evidence="4" id="KW-1185">Reference proteome</keyword>
<dbReference type="Gene3D" id="2.40.33.20">
    <property type="entry name" value="PK beta-barrel domain-like"/>
    <property type="match status" value="1"/>
</dbReference>
<dbReference type="PANTHER" id="PTHR30212:SF2">
    <property type="entry name" value="PROTEIN YIIM"/>
    <property type="match status" value="1"/>
</dbReference>
<dbReference type="InterPro" id="IPR011037">
    <property type="entry name" value="Pyrv_Knase-like_insert_dom_sf"/>
</dbReference>
<evidence type="ECO:0000259" key="2">
    <source>
        <dbReference type="PROSITE" id="PS51340"/>
    </source>
</evidence>
<feature type="compositionally biased region" description="Basic and acidic residues" evidence="1">
    <location>
        <begin position="55"/>
        <end position="69"/>
    </location>
</feature>
<sequence length="182" mass="19669">MHLDATALDAGLPEIRRSPADEGTVEMIVRRPDLGLRECLDVGELSTQTGLVGDSWDRRPSRRTEDGGPHPDMQLNLINARLSSLIAAGDEEQRALAGDQLHLDLDLSVENLPAGTRLALGTAVIEVTDQPHTGCAKFRQRFGADAHRFVTHGEGAELRLRGINAKVVQPGTVCVGDVVRKL</sequence>
<dbReference type="GO" id="GO:0003824">
    <property type="term" value="F:catalytic activity"/>
    <property type="evidence" value="ECO:0007669"/>
    <property type="project" value="InterPro"/>
</dbReference>
<dbReference type="EMBL" id="CP116942">
    <property type="protein sequence ID" value="WCO65550.1"/>
    <property type="molecule type" value="Genomic_DNA"/>
</dbReference>
<feature type="region of interest" description="Disordered" evidence="1">
    <location>
        <begin position="50"/>
        <end position="72"/>
    </location>
</feature>
<dbReference type="InterPro" id="IPR005302">
    <property type="entry name" value="MoCF_Sase_C"/>
</dbReference>